<dbReference type="EMBL" id="VMGL01000030">
    <property type="protein sequence ID" value="TSC96744.1"/>
    <property type="molecule type" value="Genomic_DNA"/>
</dbReference>
<dbReference type="InterPro" id="IPR027417">
    <property type="entry name" value="P-loop_NTPase"/>
</dbReference>
<dbReference type="GO" id="GO:0005524">
    <property type="term" value="F:ATP binding"/>
    <property type="evidence" value="ECO:0007669"/>
    <property type="project" value="InterPro"/>
</dbReference>
<evidence type="ECO:0000313" key="1">
    <source>
        <dbReference type="EMBL" id="TSC96744.1"/>
    </source>
</evidence>
<gene>
    <name evidence="1" type="ORF">CEN88_286</name>
</gene>
<dbReference type="PANTHER" id="PTHR46638:SF1">
    <property type="entry name" value="CORRINOID ADENOSYLTRANSFERASE"/>
    <property type="match status" value="1"/>
</dbReference>
<dbReference type="AlphaFoldDB" id="A0A554LV65"/>
<sequence>MLIIFTGKGKGKTTAALGIALRSLGWQRRVAIIQFIKGYKQTGEWRFCQNNKLIDIFHTIDDKKMAIGSPTAGQRSAAKKSWIKAKEILASKKYDLIILDELNNACYYKIIDTKEVIDYLKVYTNKIDIIVTGRGAPKKLIAAADLVSEIKEIKHPFKKGGLARKGIDL</sequence>
<comment type="caution">
    <text evidence="1">The sequence shown here is derived from an EMBL/GenBank/DDBJ whole genome shotgun (WGS) entry which is preliminary data.</text>
</comment>
<keyword evidence="1" id="KW-0808">Transferase</keyword>
<name>A0A554LV65_9BACT</name>
<dbReference type="InterPro" id="IPR003724">
    <property type="entry name" value="CblAdoTrfase_CobA"/>
</dbReference>
<dbReference type="Gene3D" id="3.40.50.300">
    <property type="entry name" value="P-loop containing nucleotide triphosphate hydrolases"/>
    <property type="match status" value="1"/>
</dbReference>
<protein>
    <submittedName>
        <fullName evidence="1">Cob(I)alamin adenosyltransferase</fullName>
    </submittedName>
</protein>
<organism evidence="1 2">
    <name type="scientific">Candidatus Berkelbacteria bacterium Licking1014_2</name>
    <dbReference type="NCBI Taxonomy" id="2017146"/>
    <lineage>
        <taxon>Bacteria</taxon>
        <taxon>Candidatus Berkelbacteria</taxon>
    </lineage>
</organism>
<dbReference type="SUPFAM" id="SSF52540">
    <property type="entry name" value="P-loop containing nucleoside triphosphate hydrolases"/>
    <property type="match status" value="1"/>
</dbReference>
<accession>A0A554LV65</accession>
<dbReference type="GO" id="GO:0009236">
    <property type="term" value="P:cobalamin biosynthetic process"/>
    <property type="evidence" value="ECO:0007669"/>
    <property type="project" value="InterPro"/>
</dbReference>
<dbReference type="PIRSF" id="PIRSF015617">
    <property type="entry name" value="Adensltrnsf_CobA"/>
    <property type="match status" value="1"/>
</dbReference>
<dbReference type="Proteomes" id="UP000318711">
    <property type="component" value="Unassembled WGS sequence"/>
</dbReference>
<proteinExistence type="predicted"/>
<dbReference type="PANTHER" id="PTHR46638">
    <property type="entry name" value="CORRINOID ADENOSYLTRANSFERASE"/>
    <property type="match status" value="1"/>
</dbReference>
<dbReference type="GO" id="GO:0008817">
    <property type="term" value="F:corrinoid adenosyltransferase activity"/>
    <property type="evidence" value="ECO:0007669"/>
    <property type="project" value="InterPro"/>
</dbReference>
<dbReference type="Pfam" id="PF02572">
    <property type="entry name" value="CobA_CobO_BtuR"/>
    <property type="match status" value="1"/>
</dbReference>
<reference evidence="1 2" key="1">
    <citation type="submission" date="2017-07" db="EMBL/GenBank/DDBJ databases">
        <title>Mechanisms for carbon and nitrogen cycling indicate functional differentiation within the Candidate Phyla Radiation.</title>
        <authorList>
            <person name="Danczak R.E."/>
            <person name="Johnston M.D."/>
            <person name="Kenah C."/>
            <person name="Slattery M."/>
            <person name="Wrighton K.C."/>
            <person name="Wilkins M.J."/>
        </authorList>
    </citation>
    <scope>NUCLEOTIDE SEQUENCE [LARGE SCALE GENOMIC DNA]</scope>
    <source>
        <strain evidence="1">Licking1014_2</strain>
    </source>
</reference>
<evidence type="ECO:0000313" key="2">
    <source>
        <dbReference type="Proteomes" id="UP000318711"/>
    </source>
</evidence>